<protein>
    <submittedName>
        <fullName evidence="1">Uncharacterized protein</fullName>
    </submittedName>
</protein>
<sequence length="41" mass="4610">MRLPGLPASMDGWKYSGQPDAHHATHRLAEKTDGGFYQILR</sequence>
<proteinExistence type="predicted"/>
<keyword evidence="2" id="KW-1185">Reference proteome</keyword>
<accession>W0V728</accession>
<name>W0V728_9BURK</name>
<dbReference type="KEGG" id="jag:GJA_3060"/>
<dbReference type="HOGENOM" id="CLU_3271321_0_0_4"/>
<reference evidence="1 2" key="1">
    <citation type="journal article" date="2015" name="Genome Announc.">
        <title>Genome Sequence of Mushroom Soft-Rot Pathogen Janthinobacterium agaricidamnosum.</title>
        <authorList>
            <person name="Graupner K."/>
            <person name="Lackner G."/>
            <person name="Hertweck C."/>
        </authorList>
    </citation>
    <scope>NUCLEOTIDE SEQUENCE [LARGE SCALE GENOMIC DNA]</scope>
    <source>
        <strain evidence="2">NBRC 102515 / DSM 9628</strain>
    </source>
</reference>
<evidence type="ECO:0000313" key="2">
    <source>
        <dbReference type="Proteomes" id="UP000027604"/>
    </source>
</evidence>
<organism evidence="1 2">
    <name type="scientific">Janthinobacterium agaricidamnosum NBRC 102515 = DSM 9628</name>
    <dbReference type="NCBI Taxonomy" id="1349767"/>
    <lineage>
        <taxon>Bacteria</taxon>
        <taxon>Pseudomonadati</taxon>
        <taxon>Pseudomonadota</taxon>
        <taxon>Betaproteobacteria</taxon>
        <taxon>Burkholderiales</taxon>
        <taxon>Oxalobacteraceae</taxon>
        <taxon>Janthinobacterium</taxon>
    </lineage>
</organism>
<dbReference type="AlphaFoldDB" id="W0V728"/>
<dbReference type="EMBL" id="HG322949">
    <property type="protein sequence ID" value="CDG83686.1"/>
    <property type="molecule type" value="Genomic_DNA"/>
</dbReference>
<gene>
    <name evidence="1" type="ORF">GJA_3060</name>
</gene>
<evidence type="ECO:0000313" key="1">
    <source>
        <dbReference type="EMBL" id="CDG83686.1"/>
    </source>
</evidence>
<dbReference type="PATRIC" id="fig|1349767.4.peg.4765"/>
<dbReference type="Proteomes" id="UP000027604">
    <property type="component" value="Chromosome I"/>
</dbReference>